<dbReference type="SUPFAM" id="SSF51735">
    <property type="entry name" value="NAD(P)-binding Rossmann-fold domains"/>
    <property type="match status" value="1"/>
</dbReference>
<evidence type="ECO:0000259" key="2">
    <source>
        <dbReference type="SMART" id="SM00822"/>
    </source>
</evidence>
<name>A0A4R2J3B1_9ACTN</name>
<keyword evidence="4" id="KW-1185">Reference proteome</keyword>
<dbReference type="FunFam" id="3.40.50.720:FF:000338">
    <property type="entry name" value="3-oxoacyl-ACP reductase FabG"/>
    <property type="match status" value="1"/>
</dbReference>
<evidence type="ECO:0000313" key="4">
    <source>
        <dbReference type="Proteomes" id="UP000295573"/>
    </source>
</evidence>
<protein>
    <submittedName>
        <fullName evidence="3">3-oxoacyl-[acyl-carrier protein] reductase</fullName>
    </submittedName>
</protein>
<dbReference type="EMBL" id="SLWR01000001">
    <property type="protein sequence ID" value="TCO51376.1"/>
    <property type="molecule type" value="Genomic_DNA"/>
</dbReference>
<dbReference type="PROSITE" id="PS00061">
    <property type="entry name" value="ADH_SHORT"/>
    <property type="match status" value="1"/>
</dbReference>
<dbReference type="Pfam" id="PF13561">
    <property type="entry name" value="adh_short_C2"/>
    <property type="match status" value="1"/>
</dbReference>
<dbReference type="PRINTS" id="PR00081">
    <property type="entry name" value="GDHRDH"/>
</dbReference>
<dbReference type="InterPro" id="IPR020904">
    <property type="entry name" value="Sc_DH/Rdtase_CS"/>
</dbReference>
<proteinExistence type="inferred from homology"/>
<dbReference type="InterPro" id="IPR002347">
    <property type="entry name" value="SDR_fam"/>
</dbReference>
<dbReference type="PANTHER" id="PTHR42760:SF78">
    <property type="entry name" value="3-OXOACYL-[ACYL-CARRIER-PROTEIN] REDUCTASE [NADH]"/>
    <property type="match status" value="1"/>
</dbReference>
<gene>
    <name evidence="3" type="ORF">EV646_101359</name>
</gene>
<dbReference type="AlphaFoldDB" id="A0A4R2J3B1"/>
<dbReference type="OrthoDB" id="9808187at2"/>
<reference evidence="3 4" key="1">
    <citation type="journal article" date="2015" name="Stand. Genomic Sci.">
        <title>Genomic Encyclopedia of Bacterial and Archaeal Type Strains, Phase III: the genomes of soil and plant-associated and newly described type strains.</title>
        <authorList>
            <person name="Whitman W.B."/>
            <person name="Woyke T."/>
            <person name="Klenk H.P."/>
            <person name="Zhou Y."/>
            <person name="Lilburn T.G."/>
            <person name="Beck B.J."/>
            <person name="De Vos P."/>
            <person name="Vandamme P."/>
            <person name="Eisen J.A."/>
            <person name="Garrity G."/>
            <person name="Hugenholtz P."/>
            <person name="Kyrpides N.C."/>
        </authorList>
    </citation>
    <scope>NUCLEOTIDE SEQUENCE [LARGE SCALE GENOMIC DNA]</scope>
    <source>
        <strain evidence="3 4">VKM Ac-2541</strain>
    </source>
</reference>
<dbReference type="InterPro" id="IPR036291">
    <property type="entry name" value="NAD(P)-bd_dom_sf"/>
</dbReference>
<organism evidence="3 4">
    <name type="scientific">Kribbella antiqua</name>
    <dbReference type="NCBI Taxonomy" id="2512217"/>
    <lineage>
        <taxon>Bacteria</taxon>
        <taxon>Bacillati</taxon>
        <taxon>Actinomycetota</taxon>
        <taxon>Actinomycetes</taxon>
        <taxon>Propionibacteriales</taxon>
        <taxon>Kribbellaceae</taxon>
        <taxon>Kribbella</taxon>
    </lineage>
</organism>
<dbReference type="NCBIfam" id="NF006110">
    <property type="entry name" value="PRK08261.1"/>
    <property type="match status" value="1"/>
</dbReference>
<dbReference type="Gene3D" id="3.40.50.720">
    <property type="entry name" value="NAD(P)-binding Rossmann-like Domain"/>
    <property type="match status" value="2"/>
</dbReference>
<dbReference type="PRINTS" id="PR00080">
    <property type="entry name" value="SDRFAMILY"/>
</dbReference>
<dbReference type="PANTHER" id="PTHR42760">
    <property type="entry name" value="SHORT-CHAIN DEHYDROGENASES/REDUCTASES FAMILY MEMBER"/>
    <property type="match status" value="1"/>
</dbReference>
<evidence type="ECO:0000313" key="3">
    <source>
        <dbReference type="EMBL" id="TCO51376.1"/>
    </source>
</evidence>
<comment type="similarity">
    <text evidence="1">Belongs to the short-chain dehydrogenases/reductases (SDR) family.</text>
</comment>
<comment type="caution">
    <text evidence="3">The sequence shown here is derived from an EMBL/GenBank/DDBJ whole genome shotgun (WGS) entry which is preliminary data.</text>
</comment>
<dbReference type="InterPro" id="IPR057326">
    <property type="entry name" value="KR_dom"/>
</dbReference>
<sequence>MTDRYQTFTRTPLGQTLVKNLGLPDPTPLPRWTEGSPVIDGPVVFGAIGETDAGKAIQALLRDIGASFSTATEGVASSEIRPKALVFDATGATSTADLTSLQRFFSPVIRQLAPAGRVIVVGRTPELAQSAEQQIAQRALEGFTRSLGKEVKRGATVNLVYVAPDAHEQLDSTLRFFLSTKSAYVDAQVVRIGTGPLVSNDPDQPLAGKTALVTGAARGIGAAIADTLARDGATVIGVDVPQNADALRTVISKIGGTELLLDVTAVDAPQRIAAHAVEHHGGLDIVVHNAGITRDKRLANMRTDAWDAVLDVNLRAPERITNHLLDSNALRDGGSIIGVASIAGIAGNNGQTNYATSKAGVIGLVQALAPKPMLTERQIRINAVAPGFIETEMTAKIPFTIREVGRRINSLQQGGLPIDVAETIAWFADPASAGVTGNVVRVCGQSLLGA</sequence>
<dbReference type="GO" id="GO:0016616">
    <property type="term" value="F:oxidoreductase activity, acting on the CH-OH group of donors, NAD or NADP as acceptor"/>
    <property type="evidence" value="ECO:0007669"/>
    <property type="project" value="TreeGrafter"/>
</dbReference>
<feature type="domain" description="Ketoreductase" evidence="2">
    <location>
        <begin position="209"/>
        <end position="387"/>
    </location>
</feature>
<evidence type="ECO:0000256" key="1">
    <source>
        <dbReference type="ARBA" id="ARBA00006484"/>
    </source>
</evidence>
<dbReference type="SMART" id="SM00822">
    <property type="entry name" value="PKS_KR"/>
    <property type="match status" value="1"/>
</dbReference>
<accession>A0A4R2J3B1</accession>
<dbReference type="Proteomes" id="UP000295573">
    <property type="component" value="Unassembled WGS sequence"/>
</dbReference>
<dbReference type="RefSeq" id="WP_132143190.1">
    <property type="nucleotide sequence ID" value="NZ_SLWR01000001.1"/>
</dbReference>